<dbReference type="AlphaFoldDB" id="A0A1S9RQU7"/>
<dbReference type="SUPFAM" id="SSF50969">
    <property type="entry name" value="YVTN repeat-like/Quinoprotein amine dehydrogenase"/>
    <property type="match status" value="1"/>
</dbReference>
<organism evidence="1 2">
    <name type="scientific">Penicillium brasilianum</name>
    <dbReference type="NCBI Taxonomy" id="104259"/>
    <lineage>
        <taxon>Eukaryota</taxon>
        <taxon>Fungi</taxon>
        <taxon>Dikarya</taxon>
        <taxon>Ascomycota</taxon>
        <taxon>Pezizomycotina</taxon>
        <taxon>Eurotiomycetes</taxon>
        <taxon>Eurotiomycetidae</taxon>
        <taxon>Eurotiales</taxon>
        <taxon>Aspergillaceae</taxon>
        <taxon>Penicillium</taxon>
    </lineage>
</organism>
<dbReference type="InterPro" id="IPR011044">
    <property type="entry name" value="Quino_amine_DH_bsu"/>
</dbReference>
<accession>A0A1S9RQU7</accession>
<comment type="caution">
    <text evidence="1">The sequence shown here is derived from an EMBL/GenBank/DDBJ whole genome shotgun (WGS) entry which is preliminary data.</text>
</comment>
<reference evidence="2" key="1">
    <citation type="submission" date="2015-09" db="EMBL/GenBank/DDBJ databases">
        <authorList>
            <person name="Fill T.P."/>
            <person name="Baretta J.F."/>
            <person name="de Almeida L.G."/>
            <person name="Rocha M."/>
            <person name="de Souza D.H."/>
            <person name="Malavazi I."/>
            <person name="Cerdeira L.T."/>
            <person name="Hong H."/>
            <person name="Samborskyy M."/>
            <person name="de Vasconcelos A.T."/>
            <person name="Leadlay P."/>
            <person name="Rodrigues-Filho E."/>
        </authorList>
    </citation>
    <scope>NUCLEOTIDE SEQUENCE [LARGE SCALE GENOMIC DNA]</scope>
    <source>
        <strain evidence="2">LaBioMMi 136</strain>
    </source>
</reference>
<name>A0A1S9RQU7_PENBI</name>
<proteinExistence type="predicted"/>
<dbReference type="Proteomes" id="UP000190744">
    <property type="component" value="Unassembled WGS sequence"/>
</dbReference>
<gene>
    <name evidence="1" type="ORF">PEBR_16202</name>
</gene>
<evidence type="ECO:0000313" key="1">
    <source>
        <dbReference type="EMBL" id="OOQ87711.1"/>
    </source>
</evidence>
<sequence length="303" mass="34242">MNTTFDEEPVWITNDDALSETSDISDLKETIELPEPPTPERPQRGEILRIARPESLTIDTEVSCLLWFKPTLSFQLQQCSSWNQGSKFPIFNIWRPASYFGATLTHLGPNPVKLNSNDLIVTSSDEDTETLKSSDMEAIPLVDGNVVAAIDIDRPGYFCCSVCFSYRGRVILANGERWKFNEIDIDHHTFTREYDQKDSYSKANGASLVWMFYHSSRPELMNGVPDDLPFAMDIDTRICRVKRSSNCADPGPFGGPVLAVMNRNGIVCCEGIEKNKEIETDNIRELVLMTALAVAQYERWLQV</sequence>
<evidence type="ECO:0000313" key="2">
    <source>
        <dbReference type="Proteomes" id="UP000190744"/>
    </source>
</evidence>
<protein>
    <submittedName>
        <fullName evidence="1">Uncharacterized protein</fullName>
    </submittedName>
</protein>
<dbReference type="EMBL" id="LJBN01000123">
    <property type="protein sequence ID" value="OOQ87711.1"/>
    <property type="molecule type" value="Genomic_DNA"/>
</dbReference>